<feature type="compositionally biased region" description="Basic and acidic residues" evidence="1">
    <location>
        <begin position="458"/>
        <end position="503"/>
    </location>
</feature>
<evidence type="ECO:0000259" key="2">
    <source>
        <dbReference type="Pfam" id="PF24864"/>
    </source>
</evidence>
<reference evidence="3 4" key="1">
    <citation type="journal article" date="2024" name="IMA Fungus">
        <title>IMA Genome - F19 : A genome assembly and annotation guide to empower mycologists, including annotated draft genome sequences of Ceratocystis pirilliformis, Diaporthe australafricana, Fusarium ophioides, Paecilomyces lecythidis, and Sporothrix stenoceras.</title>
        <authorList>
            <person name="Aylward J."/>
            <person name="Wilson A.M."/>
            <person name="Visagie C.M."/>
            <person name="Spraker J."/>
            <person name="Barnes I."/>
            <person name="Buitendag C."/>
            <person name="Ceriani C."/>
            <person name="Del Mar Angel L."/>
            <person name="du Plessis D."/>
            <person name="Fuchs T."/>
            <person name="Gasser K."/>
            <person name="Kramer D."/>
            <person name="Li W."/>
            <person name="Munsamy K."/>
            <person name="Piso A."/>
            <person name="Price J.L."/>
            <person name="Sonnekus B."/>
            <person name="Thomas C."/>
            <person name="van der Nest A."/>
            <person name="van Dijk A."/>
            <person name="van Heerden A."/>
            <person name="van Vuuren N."/>
            <person name="Yilmaz N."/>
            <person name="Duong T.A."/>
            <person name="van der Merwe N.A."/>
            <person name="Wingfield M.J."/>
            <person name="Wingfield B.D."/>
        </authorList>
    </citation>
    <scope>NUCLEOTIDE SEQUENCE [LARGE SCALE GENOMIC DNA]</scope>
    <source>
        <strain evidence="3 4">CMW 5346</strain>
    </source>
</reference>
<dbReference type="Pfam" id="PF24864">
    <property type="entry name" value="DUF7730"/>
    <property type="match status" value="1"/>
</dbReference>
<gene>
    <name evidence="3" type="ORF">Sste5346_002236</name>
</gene>
<dbReference type="Proteomes" id="UP001583186">
    <property type="component" value="Unassembled WGS sequence"/>
</dbReference>
<dbReference type="InterPro" id="IPR038883">
    <property type="entry name" value="AN11006-like"/>
</dbReference>
<accession>A0ABR3ZJD0</accession>
<protein>
    <recommendedName>
        <fullName evidence="2">DUF7730 domain-containing protein</fullName>
    </recommendedName>
</protein>
<dbReference type="EMBL" id="JAWCUI010000009">
    <property type="protein sequence ID" value="KAL1900515.1"/>
    <property type="molecule type" value="Genomic_DNA"/>
</dbReference>
<comment type="caution">
    <text evidence="3">The sequence shown here is derived from an EMBL/GenBank/DDBJ whole genome shotgun (WGS) entry which is preliminary data.</text>
</comment>
<organism evidence="3 4">
    <name type="scientific">Sporothrix stenoceras</name>
    <dbReference type="NCBI Taxonomy" id="5173"/>
    <lineage>
        <taxon>Eukaryota</taxon>
        <taxon>Fungi</taxon>
        <taxon>Dikarya</taxon>
        <taxon>Ascomycota</taxon>
        <taxon>Pezizomycotina</taxon>
        <taxon>Sordariomycetes</taxon>
        <taxon>Sordariomycetidae</taxon>
        <taxon>Ophiostomatales</taxon>
        <taxon>Ophiostomataceae</taxon>
        <taxon>Sporothrix</taxon>
    </lineage>
</organism>
<evidence type="ECO:0000313" key="3">
    <source>
        <dbReference type="EMBL" id="KAL1900515.1"/>
    </source>
</evidence>
<proteinExistence type="predicted"/>
<feature type="region of interest" description="Disordered" evidence="1">
    <location>
        <begin position="326"/>
        <end position="362"/>
    </location>
</feature>
<name>A0ABR3ZJD0_9PEZI</name>
<feature type="domain" description="DUF7730" evidence="2">
    <location>
        <begin position="49"/>
        <end position="162"/>
    </location>
</feature>
<dbReference type="PANTHER" id="PTHR42085">
    <property type="entry name" value="F-BOX DOMAIN-CONTAINING PROTEIN"/>
    <property type="match status" value="1"/>
</dbReference>
<dbReference type="PANTHER" id="PTHR42085:SF2">
    <property type="entry name" value="F-BOX DOMAIN-CONTAINING PROTEIN"/>
    <property type="match status" value="1"/>
</dbReference>
<feature type="region of interest" description="Disordered" evidence="1">
    <location>
        <begin position="197"/>
        <end position="231"/>
    </location>
</feature>
<evidence type="ECO:0000256" key="1">
    <source>
        <dbReference type="SAM" id="MobiDB-lite"/>
    </source>
</evidence>
<feature type="compositionally biased region" description="Basic residues" evidence="1">
    <location>
        <begin position="567"/>
        <end position="580"/>
    </location>
</feature>
<feature type="region of interest" description="Disordered" evidence="1">
    <location>
        <begin position="453"/>
        <end position="607"/>
    </location>
</feature>
<feature type="compositionally biased region" description="Basic and acidic residues" evidence="1">
    <location>
        <begin position="197"/>
        <end position="209"/>
    </location>
</feature>
<dbReference type="InterPro" id="IPR056632">
    <property type="entry name" value="DUF7730"/>
</dbReference>
<evidence type="ECO:0000313" key="4">
    <source>
        <dbReference type="Proteomes" id="UP001583186"/>
    </source>
</evidence>
<keyword evidence="4" id="KW-1185">Reference proteome</keyword>
<feature type="compositionally biased region" description="Basic and acidic residues" evidence="1">
    <location>
        <begin position="583"/>
        <end position="598"/>
    </location>
</feature>
<sequence>MDLSLQAITLRPEPSAVKGFFRLPWELRQRIYELSLIELPRWEKLHNPDCILIATDLHSAATARRHSLDVLLANRQVYREAAPVLWSRNVFCFHRIEHFTEGVGKNLRTAHRLMLRHVSILLYTNDSVSNRNHMNHNQTNLNAMWDTILQCNGLRTLEVSHTACGNQLDHFTRMRKQLPQLQSFRMTTLMAYRVWPRRDQSQPEGRRPWTLDQESTTNPPATTAPPEPAFIPFGGITPTPSPPPPAEHYLVLNPNLAGFDYCCHRDLSRTLWFKTGVEIDLDTLCASLATGPDAYTDLVRNYRTNFLVHLRFELARLPETWAREYPPARPYRPLPRRDMDQVVSSDSDSDSRSSSWDPMHGACHHNPEAIRLVVERIPEHMRDEPATQTLTLRDGRSLSVQIMGLPITKALRIERYQARQRMIAQKHAAGELTAREAAFDKIIKARRADKMYTIQQKKTRDASREMADRQARNTNREEARKTEERESRAEAQARAAERREEVLALRQAARKRFSDPTGDGKGASSPQGEDGDGDSSSSGSEADTEEDNRTSRRQKLKSKLAASKARGGAKAKGSKNKKQGRAVGEKASRHPARAEIVRRMRTGNYSD</sequence>